<keyword evidence="3" id="KW-1185">Reference proteome</keyword>
<dbReference type="EMBL" id="JBELPZ010000003">
    <property type="protein sequence ID" value="MFL9843727.1"/>
    <property type="molecule type" value="Genomic_DNA"/>
</dbReference>
<evidence type="ECO:0000256" key="1">
    <source>
        <dbReference type="SAM" id="SignalP"/>
    </source>
</evidence>
<protein>
    <submittedName>
        <fullName evidence="2">DUF4932 domain-containing protein</fullName>
    </submittedName>
</protein>
<reference evidence="2 3" key="1">
    <citation type="submission" date="2024-06" db="EMBL/GenBank/DDBJ databases">
        <authorList>
            <person name="Kaempfer P."/>
            <person name="Viver T."/>
        </authorList>
    </citation>
    <scope>NUCLEOTIDE SEQUENCE [LARGE SCALE GENOMIC DNA]</scope>
    <source>
        <strain evidence="2 3">ST-119</strain>
    </source>
</reference>
<comment type="caution">
    <text evidence="2">The sequence shown here is derived from an EMBL/GenBank/DDBJ whole genome shotgun (WGS) entry which is preliminary data.</text>
</comment>
<proteinExistence type="predicted"/>
<dbReference type="RefSeq" id="WP_408083980.1">
    <property type="nucleotide sequence ID" value="NZ_JBELPZ010000003.1"/>
</dbReference>
<evidence type="ECO:0000313" key="2">
    <source>
        <dbReference type="EMBL" id="MFL9843727.1"/>
    </source>
</evidence>
<evidence type="ECO:0000313" key="3">
    <source>
        <dbReference type="Proteomes" id="UP001629156"/>
    </source>
</evidence>
<name>A0ABW8YWI7_9FLAO</name>
<feature type="signal peptide" evidence="1">
    <location>
        <begin position="1"/>
        <end position="19"/>
    </location>
</feature>
<sequence length="372" mass="43745">MKKTFLSTLLIVVSFISFAQEKVNFSDNFKRENKGKYKIEINEVKELIHIMIAITNYGKENDDMVQQQGQYYKDIRSYFKPYENEQIIKTFDSLMVVSPYNYIFLTGNAISYDFKGNKLIKSDVYDFPAMGVANIKIDKNPITTYKSEIEDFAKQSKFRKFYSDHKKFYSEIISDYEKNANLGKQWKWLENNFESKKDSYIILCSPLINGLNYTTGFNNNNFSLIQMNIPPLDNYPDLTPLENELLNTRVMFTEIDHNYVGAPTEANEELINQIFADRKIWVDENAEGAFAYPNPVKVFNEYMTFGVFVLYCQDNYDKDTLDKVIGDITLLMTDRGFPKMKIFTENLLKMRSKYPNEKIDKWYPEFLSQFAQ</sequence>
<organism evidence="2 3">
    <name type="scientific">Flavobacterium rhizosphaerae</name>
    <dbReference type="NCBI Taxonomy" id="3163298"/>
    <lineage>
        <taxon>Bacteria</taxon>
        <taxon>Pseudomonadati</taxon>
        <taxon>Bacteroidota</taxon>
        <taxon>Flavobacteriia</taxon>
        <taxon>Flavobacteriales</taxon>
        <taxon>Flavobacteriaceae</taxon>
        <taxon>Flavobacterium</taxon>
    </lineage>
</organism>
<feature type="chain" id="PRO_5045617203" evidence="1">
    <location>
        <begin position="20"/>
        <end position="372"/>
    </location>
</feature>
<gene>
    <name evidence="2" type="ORF">ABS766_04775</name>
</gene>
<keyword evidence="1" id="KW-0732">Signal</keyword>
<accession>A0ABW8YWI7</accession>
<dbReference type="Proteomes" id="UP001629156">
    <property type="component" value="Unassembled WGS sequence"/>
</dbReference>